<dbReference type="KEGG" id="mcos:GM418_27915"/>
<sequence>MSKTRIVTLTLLCVFFTLRGAKAQDKIITNSNDTINCKITRVTAKAIFYAENTNGLSSGKRIQKSEIKTWTIRETQAPESNQIINEYQNGKWRFSIEGGVGHRIASTKESKQNYEDQGLPSNEVDSYFRQIKTGLKASGQIHYMFWEKFGLGIDYQIHHSSGKITGTFNPHDSYTLLYGDLNDDVYTNYTGLSLYYQEWLNPRYKIYYQVSMGITFFRQENITLYSPSLITGKAFGGNTEVGFEYFLKRNVAVAVNAGFFQSTVSRIKVDNGHSTNEYDLEKEQREGLSRIDLGVGLKFYL</sequence>
<dbReference type="RefSeq" id="WP_158871144.1">
    <property type="nucleotide sequence ID" value="NZ_CP046401.1"/>
</dbReference>
<dbReference type="InterPro" id="IPR011250">
    <property type="entry name" value="OMP/PagP_B-barrel"/>
</dbReference>
<evidence type="ECO:0000256" key="1">
    <source>
        <dbReference type="SAM" id="SignalP"/>
    </source>
</evidence>
<evidence type="ECO:0000313" key="2">
    <source>
        <dbReference type="EMBL" id="QGY47355.1"/>
    </source>
</evidence>
<gene>
    <name evidence="2" type="ORF">GM418_27915</name>
</gene>
<dbReference type="Proteomes" id="UP000428260">
    <property type="component" value="Chromosome"/>
</dbReference>
<proteinExistence type="predicted"/>
<evidence type="ECO:0000313" key="3">
    <source>
        <dbReference type="Proteomes" id="UP000428260"/>
    </source>
</evidence>
<feature type="chain" id="PRO_5026203497" description="Outer membrane protein beta-barrel domain-containing protein" evidence="1">
    <location>
        <begin position="24"/>
        <end position="301"/>
    </location>
</feature>
<dbReference type="EMBL" id="CP046401">
    <property type="protein sequence ID" value="QGY47355.1"/>
    <property type="molecule type" value="Genomic_DNA"/>
</dbReference>
<name>A0A6I6JW18_9BACT</name>
<protein>
    <recommendedName>
        <fullName evidence="4">Outer membrane protein beta-barrel domain-containing protein</fullName>
    </recommendedName>
</protein>
<dbReference type="AlphaFoldDB" id="A0A6I6JW18"/>
<keyword evidence="1" id="KW-0732">Signal</keyword>
<feature type="signal peptide" evidence="1">
    <location>
        <begin position="1"/>
        <end position="23"/>
    </location>
</feature>
<dbReference type="Gene3D" id="2.40.160.20">
    <property type="match status" value="1"/>
</dbReference>
<organism evidence="2 3">
    <name type="scientific">Maribellus comscasis</name>
    <dbReference type="NCBI Taxonomy" id="2681766"/>
    <lineage>
        <taxon>Bacteria</taxon>
        <taxon>Pseudomonadati</taxon>
        <taxon>Bacteroidota</taxon>
        <taxon>Bacteroidia</taxon>
        <taxon>Marinilabiliales</taxon>
        <taxon>Prolixibacteraceae</taxon>
        <taxon>Maribellus</taxon>
    </lineage>
</organism>
<keyword evidence="3" id="KW-1185">Reference proteome</keyword>
<evidence type="ECO:0008006" key="4">
    <source>
        <dbReference type="Google" id="ProtNLM"/>
    </source>
</evidence>
<reference evidence="2 3" key="1">
    <citation type="submission" date="2019-11" db="EMBL/GenBank/DDBJ databases">
        <authorList>
            <person name="Zheng R.K."/>
            <person name="Sun C.M."/>
        </authorList>
    </citation>
    <scope>NUCLEOTIDE SEQUENCE [LARGE SCALE GENOMIC DNA]</scope>
    <source>
        <strain evidence="2 3">WC007</strain>
    </source>
</reference>
<dbReference type="SUPFAM" id="SSF56925">
    <property type="entry name" value="OMPA-like"/>
    <property type="match status" value="1"/>
</dbReference>
<accession>A0A6I6JW18</accession>